<keyword evidence="4" id="KW-0378">Hydrolase</keyword>
<dbReference type="PROSITE" id="PS51173">
    <property type="entry name" value="CBM2"/>
    <property type="match status" value="1"/>
</dbReference>
<dbReference type="InterPro" id="IPR008965">
    <property type="entry name" value="CBM2/CBM3_carb-bd_dom_sf"/>
</dbReference>
<keyword evidence="2" id="KW-0732">Signal</keyword>
<dbReference type="InterPro" id="IPR006311">
    <property type="entry name" value="TAT_signal"/>
</dbReference>
<dbReference type="Proteomes" id="UP000599074">
    <property type="component" value="Unassembled WGS sequence"/>
</dbReference>
<feature type="region of interest" description="Disordered" evidence="1">
    <location>
        <begin position="137"/>
        <end position="185"/>
    </location>
</feature>
<dbReference type="GO" id="GO:0005975">
    <property type="term" value="P:carbohydrate metabolic process"/>
    <property type="evidence" value="ECO:0007669"/>
    <property type="project" value="InterPro"/>
</dbReference>
<evidence type="ECO:0000256" key="2">
    <source>
        <dbReference type="SAM" id="SignalP"/>
    </source>
</evidence>
<name>A0A8J3TA38_9ACTN</name>
<evidence type="ECO:0000259" key="3">
    <source>
        <dbReference type="PROSITE" id="PS51173"/>
    </source>
</evidence>
<comment type="caution">
    <text evidence="4">The sequence shown here is derived from an EMBL/GenBank/DDBJ whole genome shotgun (WGS) entry which is preliminary data.</text>
</comment>
<dbReference type="Pfam" id="PF00553">
    <property type="entry name" value="CBM_2"/>
    <property type="match status" value="1"/>
</dbReference>
<dbReference type="InterPro" id="IPR012291">
    <property type="entry name" value="CBM2_carb-bd_dom_sf"/>
</dbReference>
<feature type="compositionally biased region" description="Pro residues" evidence="1">
    <location>
        <begin position="154"/>
        <end position="179"/>
    </location>
</feature>
<protein>
    <submittedName>
        <fullName evidence="4">Hydrolase</fullName>
    </submittedName>
</protein>
<proteinExistence type="predicted"/>
<dbReference type="Gene3D" id="2.60.40.290">
    <property type="match status" value="1"/>
</dbReference>
<dbReference type="RefSeq" id="WP_168115526.1">
    <property type="nucleotide sequence ID" value="NZ_BOON01000023.1"/>
</dbReference>
<dbReference type="InterPro" id="IPR001919">
    <property type="entry name" value="CBD2"/>
</dbReference>
<dbReference type="GO" id="GO:0004553">
    <property type="term" value="F:hydrolase activity, hydrolyzing O-glycosyl compounds"/>
    <property type="evidence" value="ECO:0007669"/>
    <property type="project" value="InterPro"/>
</dbReference>
<feature type="domain" description="CBM2" evidence="3">
    <location>
        <begin position="36"/>
        <end position="143"/>
    </location>
</feature>
<dbReference type="InterPro" id="IPR048955">
    <property type="entry name" value="Cip1-like_core"/>
</dbReference>
<evidence type="ECO:0000313" key="4">
    <source>
        <dbReference type="EMBL" id="GII22933.1"/>
    </source>
</evidence>
<dbReference type="SMART" id="SM00637">
    <property type="entry name" value="CBD_II"/>
    <property type="match status" value="1"/>
</dbReference>
<gene>
    <name evidence="4" type="ORF">Pme01_25300</name>
</gene>
<keyword evidence="5" id="KW-1185">Reference proteome</keyword>
<dbReference type="Pfam" id="PF21340">
    <property type="entry name" value="Polysacc_lyase-like"/>
    <property type="match status" value="1"/>
</dbReference>
<dbReference type="PROSITE" id="PS51318">
    <property type="entry name" value="TAT"/>
    <property type="match status" value="1"/>
</dbReference>
<accession>A0A8J3TA38</accession>
<feature type="chain" id="PRO_5035272653" evidence="2">
    <location>
        <begin position="40"/>
        <end position="411"/>
    </location>
</feature>
<dbReference type="Gene3D" id="2.60.120.200">
    <property type="match status" value="1"/>
</dbReference>
<dbReference type="EMBL" id="BOON01000023">
    <property type="protein sequence ID" value="GII22933.1"/>
    <property type="molecule type" value="Genomic_DNA"/>
</dbReference>
<evidence type="ECO:0000313" key="5">
    <source>
        <dbReference type="Proteomes" id="UP000599074"/>
    </source>
</evidence>
<dbReference type="SUPFAM" id="SSF49384">
    <property type="entry name" value="Carbohydrate-binding domain"/>
    <property type="match status" value="1"/>
</dbReference>
<dbReference type="AlphaFoldDB" id="A0A8J3TA38"/>
<feature type="signal peptide" evidence="2">
    <location>
        <begin position="1"/>
        <end position="39"/>
    </location>
</feature>
<evidence type="ECO:0000256" key="1">
    <source>
        <dbReference type="SAM" id="MobiDB-lite"/>
    </source>
</evidence>
<organism evidence="4 5">
    <name type="scientific">Planosporangium mesophilum</name>
    <dbReference type="NCBI Taxonomy" id="689768"/>
    <lineage>
        <taxon>Bacteria</taxon>
        <taxon>Bacillati</taxon>
        <taxon>Actinomycetota</taxon>
        <taxon>Actinomycetes</taxon>
        <taxon>Micromonosporales</taxon>
        <taxon>Micromonosporaceae</taxon>
        <taxon>Planosporangium</taxon>
    </lineage>
</organism>
<sequence length="411" mass="41996">MSSSRILFPWRRRHLAALAAAATLLAAAGSVAVTTRASAAGTCRVDYTTNQWTGGFTANVRIASGDALHGWTVTWTYAAGQQVTSAWNATVTQSGTAVRAANVSWNGEVPAGGSTEFGFQGTWSSANPAPSDFAVNGVACGGGGSPGPTGAPTTAPPTAVPPTTAPPTTRPPTAPPTSTPPGSGGCAGAVICDGFEGQSGTTPAGSWSPTYPDCSGSGTATVDTAVTHGGARSLKITGTAGYCNHVFVASTADLSRVGANWYVRFYVRHTTQLPAAHVAFLAMNDSGQSGKNLRLGGQNGALQWNRELDDATLPEQSPAGVALSAALPTGTWNCVEFNVNGDGTMRTWLGGSQVAGLTADGTPTHDVDSQWLARSWRPSLTSLKLGWEAYGEGTDTLWFDDVAVGSSRIGC</sequence>
<reference evidence="4" key="1">
    <citation type="submission" date="2021-01" db="EMBL/GenBank/DDBJ databases">
        <title>Whole genome shotgun sequence of Planosporangium mesophilum NBRC 109066.</title>
        <authorList>
            <person name="Komaki H."/>
            <person name="Tamura T."/>
        </authorList>
    </citation>
    <scope>NUCLEOTIDE SEQUENCE</scope>
    <source>
        <strain evidence="4">NBRC 109066</strain>
    </source>
</reference>
<dbReference type="GO" id="GO:0030247">
    <property type="term" value="F:polysaccharide binding"/>
    <property type="evidence" value="ECO:0007669"/>
    <property type="project" value="UniProtKB-UniRule"/>
</dbReference>